<comment type="caution">
    <text evidence="2">The sequence shown here is derived from an EMBL/GenBank/DDBJ whole genome shotgun (WGS) entry which is preliminary data.</text>
</comment>
<accession>A0AA47NQZ8</accession>
<dbReference type="EMBL" id="JAOPHQ010006003">
    <property type="protein sequence ID" value="KAK0133237.1"/>
    <property type="molecule type" value="Genomic_DNA"/>
</dbReference>
<reference evidence="2" key="1">
    <citation type="journal article" date="2023" name="Front. Mar. Sci.">
        <title>A new Merluccius polli reference genome to investigate the effects of global change in West African waters.</title>
        <authorList>
            <person name="Mateo J.L."/>
            <person name="Blanco-Fernandez C."/>
            <person name="Garcia-Vazquez E."/>
            <person name="Machado-Schiaffino G."/>
        </authorList>
    </citation>
    <scope>NUCLEOTIDE SEQUENCE</scope>
    <source>
        <strain evidence="2">C29</strain>
        <tissue evidence="2">Fin</tissue>
    </source>
</reference>
<feature type="compositionally biased region" description="Basic and acidic residues" evidence="1">
    <location>
        <begin position="282"/>
        <end position="293"/>
    </location>
</feature>
<keyword evidence="3" id="KW-1185">Reference proteome</keyword>
<sequence length="657" mass="72724">MEALSRFQPHLLRAARKSEWLRSALAHHHRPEPGVENEIVVLATGIDQYLQEVFHHLAHPSREDTVSAEDFMALCSVLGLGADTGGGHKEDEEDEDGEDGELRGVCRGLPCELSFREFHARLCGYFRVRAAGDGRGQTGVRRLNFSRETELVEREIRLRCPRVRRRKCVSFDLPVDQTGGLSDATMKDDGHTKDCHPAAVEAAALRELVEELRAALQGSDARCLSLEVALRRESRTLDNRAAVTPSTPITSSEPSGSNATTLNKDTCRSPKPSPDGRFGGKWTDRTKRTAPRRRVEGDPIFRELRLIRASRDGQLEEAIRFNRRLEEELGWAYQEVRRRAGVESALRKDNTAIRRRAEEAREAVKQGLQRVRLIQEQAQSVPELHNTITQLETQLHHYRSQCTCMTDTTPKGYYPMGAEDTCSRMGDAECLQRAVEGRAASDEEEEDKERGMKVKPEREKEDDQCCLLEMKKLINRPHTCGQGCQNPVLGSVTLLSQDRLHNQRPLSSSHQDRGSGGKGQAQPEEGPADEEEQGPGAQAEELGRSQVSLLEEKVADALALLLQLRKKSISCRTVGNVSVDDICSRSRHGPTQMVQVADALCAQLQLSTNEVMQGEDGCLGSNEEGVGGGGAKFGLHTKQSSTCQSSSRGTNTLVISC</sequence>
<feature type="region of interest" description="Disordered" evidence="1">
    <location>
        <begin position="435"/>
        <end position="461"/>
    </location>
</feature>
<organism evidence="2 3">
    <name type="scientific">Merluccius polli</name>
    <name type="common">Benguela hake</name>
    <name type="synonym">Merluccius cadenati</name>
    <dbReference type="NCBI Taxonomy" id="89951"/>
    <lineage>
        <taxon>Eukaryota</taxon>
        <taxon>Metazoa</taxon>
        <taxon>Chordata</taxon>
        <taxon>Craniata</taxon>
        <taxon>Vertebrata</taxon>
        <taxon>Euteleostomi</taxon>
        <taxon>Actinopterygii</taxon>
        <taxon>Neopterygii</taxon>
        <taxon>Teleostei</taxon>
        <taxon>Neoteleostei</taxon>
        <taxon>Acanthomorphata</taxon>
        <taxon>Zeiogadaria</taxon>
        <taxon>Gadariae</taxon>
        <taxon>Gadiformes</taxon>
        <taxon>Gadoidei</taxon>
        <taxon>Merlucciidae</taxon>
        <taxon>Merluccius</taxon>
    </lineage>
</organism>
<feature type="compositionally biased region" description="Basic and acidic residues" evidence="1">
    <location>
        <begin position="448"/>
        <end position="461"/>
    </location>
</feature>
<evidence type="ECO:0000256" key="1">
    <source>
        <dbReference type="SAM" id="MobiDB-lite"/>
    </source>
</evidence>
<feature type="region of interest" description="Disordered" evidence="1">
    <location>
        <begin position="501"/>
        <end position="543"/>
    </location>
</feature>
<dbReference type="InterPro" id="IPR031601">
    <property type="entry name" value="CCD48"/>
</dbReference>
<evidence type="ECO:0000313" key="3">
    <source>
        <dbReference type="Proteomes" id="UP001174136"/>
    </source>
</evidence>
<dbReference type="AlphaFoldDB" id="A0AA47NQZ8"/>
<evidence type="ECO:0000313" key="2">
    <source>
        <dbReference type="EMBL" id="KAK0133237.1"/>
    </source>
</evidence>
<name>A0AA47NQZ8_MERPO</name>
<protein>
    <submittedName>
        <fullName evidence="2">EF-hand and coiled-coil domain-containing protein 1</fullName>
    </submittedName>
</protein>
<dbReference type="Proteomes" id="UP001174136">
    <property type="component" value="Unassembled WGS sequence"/>
</dbReference>
<gene>
    <name evidence="2" type="primary">EFCC1</name>
    <name evidence="2" type="ORF">N1851_031253</name>
</gene>
<feature type="compositionally biased region" description="Low complexity" evidence="1">
    <location>
        <begin position="244"/>
        <end position="257"/>
    </location>
</feature>
<feature type="region of interest" description="Disordered" evidence="1">
    <location>
        <begin position="239"/>
        <end position="293"/>
    </location>
</feature>
<dbReference type="Pfam" id="PF15799">
    <property type="entry name" value="CCD48"/>
    <property type="match status" value="3"/>
</dbReference>
<proteinExistence type="predicted"/>